<evidence type="ECO:0000256" key="3">
    <source>
        <dbReference type="ARBA" id="ARBA00022741"/>
    </source>
</evidence>
<keyword evidence="14" id="KW-1185">Reference proteome</keyword>
<dbReference type="InterPro" id="IPR051314">
    <property type="entry name" value="AAA_ATPase_RarA/MGS1/WRNIP1"/>
</dbReference>
<evidence type="ECO:0000256" key="5">
    <source>
        <dbReference type="ARBA" id="ARBA00022771"/>
    </source>
</evidence>
<dbReference type="FunFam" id="1.10.8.60:FF:000029">
    <property type="entry name" value="Replication-associated recombination protein A"/>
    <property type="match status" value="1"/>
</dbReference>
<dbReference type="Pfam" id="PF13424">
    <property type="entry name" value="TPR_12"/>
    <property type="match status" value="1"/>
</dbReference>
<dbReference type="PANTHER" id="PTHR13779">
    <property type="entry name" value="WERNER HELICASE-INTERACTING PROTEIN 1 FAMILY MEMBER"/>
    <property type="match status" value="1"/>
</dbReference>
<evidence type="ECO:0000313" key="13">
    <source>
        <dbReference type="EMBL" id="KAF4624061.1"/>
    </source>
</evidence>
<name>A0A8H4R790_9HELO</name>
<feature type="compositionally biased region" description="Basic and acidic residues" evidence="11">
    <location>
        <begin position="71"/>
        <end position="81"/>
    </location>
</feature>
<keyword evidence="8 10" id="KW-0234">DNA repair</keyword>
<dbReference type="AlphaFoldDB" id="A0A8H4R790"/>
<dbReference type="InterPro" id="IPR027417">
    <property type="entry name" value="P-loop_NTPase"/>
</dbReference>
<dbReference type="Pfam" id="PF00004">
    <property type="entry name" value="AAA"/>
    <property type="match status" value="1"/>
</dbReference>
<evidence type="ECO:0000259" key="12">
    <source>
        <dbReference type="PROSITE" id="PS51908"/>
    </source>
</evidence>
<evidence type="ECO:0000256" key="2">
    <source>
        <dbReference type="ARBA" id="ARBA00022723"/>
    </source>
</evidence>
<dbReference type="Pfam" id="PF13374">
    <property type="entry name" value="TPR_10"/>
    <property type="match status" value="2"/>
</dbReference>
<dbReference type="GO" id="GO:0008047">
    <property type="term" value="F:enzyme activator activity"/>
    <property type="evidence" value="ECO:0007669"/>
    <property type="project" value="TreeGrafter"/>
</dbReference>
<evidence type="ECO:0000256" key="10">
    <source>
        <dbReference type="PROSITE-ProRule" id="PRU01256"/>
    </source>
</evidence>
<dbReference type="Gene3D" id="1.10.3710.10">
    <property type="entry name" value="DNA polymerase III clamp loader subunits, C-terminal domain"/>
    <property type="match status" value="1"/>
</dbReference>
<feature type="region of interest" description="Disordered" evidence="11">
    <location>
        <begin position="601"/>
        <end position="620"/>
    </location>
</feature>
<dbReference type="CDD" id="cd18139">
    <property type="entry name" value="HLD_clamp_RarA"/>
    <property type="match status" value="1"/>
</dbReference>
<keyword evidence="6" id="KW-0862">Zinc</keyword>
<dbReference type="Gene3D" id="1.20.272.10">
    <property type="match status" value="1"/>
</dbReference>
<dbReference type="PROSITE" id="PS51908">
    <property type="entry name" value="ZF_UBZ4"/>
    <property type="match status" value="1"/>
</dbReference>
<sequence>MVDCPICSKPVKSANINQHIDSECQAFIESQSVESGQQDGALPVSSFFQRPAANRADAPISATISRLTPRKTTDESVARNKRAVESITPSHISDVNPVDVIEGGLALKKPKTINPFQKELPLATRMRPRTLDDICGQELVGPKGILRELIKQDRIPSMILWGDPGTGKTTIARVIASMVKSRFIEINSTNFGVGECKKFFFEARSEQKLTGRKTIMFCDEIHRLSKSQQDIFLEPIESGLPAYSHRNPSFKISGTLLSRCRTFTLEKLTISDIKTILERALEAECSGHSRPPVLDSEMIAYLSAFAAGDARTALNLLDLAMSLSTRPDITKEDIKKSMTQTLVYDRGGDGRYDNMSAFHKSIRGSSPDAALYYLARMFECGEDPLWIARHIILIASDDIGTADNSLLPLATAAYSAAEKIGMPECRISLAHAAVALARAKKSMSVFIGLASALSVLKEPGVSALAVPMHLRNVPAELMEGLEHEKNSKYPSDYKQGRVEQETFKLPLSVKQTILSHLDVYKENRELMQSTLPALDPFRDVIYEAEGWFAAFLTDCGRYKESEEMNQHILLFKEKPSALKDRQMLMSINNLALIFQSREIQNGRRATPKSPEGSTAIFGARSPRDIEKSEPFGLVAAENGELSSRINRKNFRAALTSLNNLGLVLQDQGKFYVAERISRQAVEGRERVLGAEHLETLKSTSNFGLALQGQGRLGDAEEMTRRALTGKKKALGEEHPSTLDTISNLALILQEQGKSDSAEEMACCSLRGQQKILGQEHHSTLISVWNLALILSNKSLYHEASKFYEQVITGFEKVLESNHPDALTCWKEHTEMIDEVEGFSDWTDIEQFDSDSND</sequence>
<comment type="caution">
    <text evidence="13">The sequence shown here is derived from an EMBL/GenBank/DDBJ whole genome shotgun (WGS) entry which is preliminary data.</text>
</comment>
<dbReference type="Pfam" id="PF16193">
    <property type="entry name" value="AAA_assoc_2"/>
    <property type="match status" value="1"/>
</dbReference>
<dbReference type="InterPro" id="IPR011990">
    <property type="entry name" value="TPR-like_helical_dom_sf"/>
</dbReference>
<dbReference type="Pfam" id="PF12002">
    <property type="entry name" value="MgsA_C"/>
    <property type="match status" value="1"/>
</dbReference>
<dbReference type="InterPro" id="IPR008921">
    <property type="entry name" value="DNA_pol3_clamp-load_cplx_C"/>
</dbReference>
<dbReference type="Proteomes" id="UP000566819">
    <property type="component" value="Unassembled WGS sequence"/>
</dbReference>
<dbReference type="InterPro" id="IPR032423">
    <property type="entry name" value="AAA_assoc_2"/>
</dbReference>
<feature type="region of interest" description="Disordered" evidence="11">
    <location>
        <begin position="59"/>
        <end position="81"/>
    </location>
</feature>
<keyword evidence="4 10" id="KW-0227">DNA damage</keyword>
<dbReference type="SMART" id="SM00382">
    <property type="entry name" value="AAA"/>
    <property type="match status" value="1"/>
</dbReference>
<organism evidence="13 14">
    <name type="scientific">Cudoniella acicularis</name>
    <dbReference type="NCBI Taxonomy" id="354080"/>
    <lineage>
        <taxon>Eukaryota</taxon>
        <taxon>Fungi</taxon>
        <taxon>Dikarya</taxon>
        <taxon>Ascomycota</taxon>
        <taxon>Pezizomycotina</taxon>
        <taxon>Leotiomycetes</taxon>
        <taxon>Helotiales</taxon>
        <taxon>Tricladiaceae</taxon>
        <taxon>Cudoniella</taxon>
    </lineage>
</organism>
<evidence type="ECO:0000256" key="7">
    <source>
        <dbReference type="ARBA" id="ARBA00022840"/>
    </source>
</evidence>
<evidence type="ECO:0000256" key="9">
    <source>
        <dbReference type="ARBA" id="ARBA00056113"/>
    </source>
</evidence>
<dbReference type="Gene3D" id="1.10.8.60">
    <property type="match status" value="1"/>
</dbReference>
<evidence type="ECO:0000256" key="8">
    <source>
        <dbReference type="ARBA" id="ARBA00023204"/>
    </source>
</evidence>
<keyword evidence="3" id="KW-0547">Nucleotide-binding</keyword>
<dbReference type="InterPro" id="IPR003593">
    <property type="entry name" value="AAA+_ATPase"/>
</dbReference>
<evidence type="ECO:0000256" key="1">
    <source>
        <dbReference type="ARBA" id="ARBA00008959"/>
    </source>
</evidence>
<dbReference type="Gene3D" id="1.25.40.10">
    <property type="entry name" value="Tetratricopeptide repeat domain"/>
    <property type="match status" value="1"/>
</dbReference>
<dbReference type="FunFam" id="1.20.272.10:FF:000001">
    <property type="entry name" value="Putative AAA family ATPase"/>
    <property type="match status" value="1"/>
</dbReference>
<evidence type="ECO:0000256" key="4">
    <source>
        <dbReference type="ARBA" id="ARBA00022763"/>
    </source>
</evidence>
<dbReference type="GO" id="GO:0016887">
    <property type="term" value="F:ATP hydrolysis activity"/>
    <property type="evidence" value="ECO:0007669"/>
    <property type="project" value="InterPro"/>
</dbReference>
<protein>
    <recommendedName>
        <fullName evidence="12">UBZ4-type domain-containing protein</fullName>
    </recommendedName>
</protein>
<dbReference type="EMBL" id="JAAMPI010001785">
    <property type="protein sequence ID" value="KAF4624061.1"/>
    <property type="molecule type" value="Genomic_DNA"/>
</dbReference>
<dbReference type="OrthoDB" id="10265467at2759"/>
<keyword evidence="2" id="KW-0479">Metal-binding</keyword>
<evidence type="ECO:0000256" key="11">
    <source>
        <dbReference type="SAM" id="MobiDB-lite"/>
    </source>
</evidence>
<dbReference type="CDD" id="cd00009">
    <property type="entry name" value="AAA"/>
    <property type="match status" value="1"/>
</dbReference>
<dbReference type="InterPro" id="IPR003959">
    <property type="entry name" value="ATPase_AAA_core"/>
</dbReference>
<reference evidence="13 14" key="1">
    <citation type="submission" date="2020-03" db="EMBL/GenBank/DDBJ databases">
        <title>Draft Genome Sequence of Cudoniella acicularis.</title>
        <authorList>
            <person name="Buettner E."/>
            <person name="Kellner H."/>
        </authorList>
    </citation>
    <scope>NUCLEOTIDE SEQUENCE [LARGE SCALE GENOMIC DNA]</scope>
    <source>
        <strain evidence="13 14">DSM 108380</strain>
    </source>
</reference>
<feature type="domain" description="UBZ4-type" evidence="12">
    <location>
        <begin position="1"/>
        <end position="29"/>
    </location>
</feature>
<dbReference type="GO" id="GO:0017116">
    <property type="term" value="F:single-stranded DNA helicase activity"/>
    <property type="evidence" value="ECO:0007669"/>
    <property type="project" value="TreeGrafter"/>
</dbReference>
<dbReference type="GO" id="GO:0008270">
    <property type="term" value="F:zinc ion binding"/>
    <property type="evidence" value="ECO:0007669"/>
    <property type="project" value="UniProtKB-KW"/>
</dbReference>
<proteinExistence type="inferred from homology"/>
<accession>A0A8H4R790</accession>
<dbReference type="GO" id="GO:0000731">
    <property type="term" value="P:DNA synthesis involved in DNA repair"/>
    <property type="evidence" value="ECO:0007669"/>
    <property type="project" value="TreeGrafter"/>
</dbReference>
<dbReference type="Gene3D" id="3.40.50.300">
    <property type="entry name" value="P-loop containing nucleotide triphosphate hydrolases"/>
    <property type="match status" value="1"/>
</dbReference>
<dbReference type="SMART" id="SM00734">
    <property type="entry name" value="ZnF_Rad18"/>
    <property type="match status" value="1"/>
</dbReference>
<dbReference type="InterPro" id="IPR006642">
    <property type="entry name" value="Rad18_UBZ4"/>
</dbReference>
<comment type="function">
    <text evidence="9">Functions as a modulator for initiation or reinitiation events during DNA polymerase delta-mediated DNA synthesis. Has an intrinsic ATPase activity that functions as a sensor of DNA damage or of arrested replication forks and regulates the extent of DNA synthesis.</text>
</comment>
<dbReference type="GO" id="GO:0005524">
    <property type="term" value="F:ATP binding"/>
    <property type="evidence" value="ECO:0007669"/>
    <property type="project" value="UniProtKB-KW"/>
</dbReference>
<keyword evidence="5 10" id="KW-0863">Zinc-finger</keyword>
<dbReference type="SUPFAM" id="SSF52540">
    <property type="entry name" value="P-loop containing nucleoside triphosphate hydrolases"/>
    <property type="match status" value="1"/>
</dbReference>
<dbReference type="SUPFAM" id="SSF48452">
    <property type="entry name" value="TPR-like"/>
    <property type="match status" value="2"/>
</dbReference>
<gene>
    <name evidence="13" type="ORF">G7Y89_g14113</name>
</gene>
<evidence type="ECO:0000256" key="6">
    <source>
        <dbReference type="ARBA" id="ARBA00022833"/>
    </source>
</evidence>
<dbReference type="SUPFAM" id="SSF48019">
    <property type="entry name" value="post-AAA+ oligomerization domain-like"/>
    <property type="match status" value="1"/>
</dbReference>
<keyword evidence="7" id="KW-0067">ATP-binding</keyword>
<dbReference type="GO" id="GO:0003677">
    <property type="term" value="F:DNA binding"/>
    <property type="evidence" value="ECO:0007669"/>
    <property type="project" value="InterPro"/>
</dbReference>
<dbReference type="GO" id="GO:0005634">
    <property type="term" value="C:nucleus"/>
    <property type="evidence" value="ECO:0007669"/>
    <property type="project" value="TreeGrafter"/>
</dbReference>
<dbReference type="InterPro" id="IPR021886">
    <property type="entry name" value="MgsA_C"/>
</dbReference>
<dbReference type="PANTHER" id="PTHR13779:SF7">
    <property type="entry name" value="ATPASE WRNIP1"/>
    <property type="match status" value="1"/>
</dbReference>
<dbReference type="Gene3D" id="3.30.160.60">
    <property type="entry name" value="Classic Zinc Finger"/>
    <property type="match status" value="1"/>
</dbReference>
<comment type="similarity">
    <text evidence="1">Belongs to the AAA ATPase family. RarA/MGS1/WRNIP1 subfamily.</text>
</comment>
<evidence type="ECO:0000313" key="14">
    <source>
        <dbReference type="Proteomes" id="UP000566819"/>
    </source>
</evidence>
<dbReference type="GO" id="GO:0006271">
    <property type="term" value="P:DNA strand elongation involved in DNA replication"/>
    <property type="evidence" value="ECO:0007669"/>
    <property type="project" value="UniProtKB-ARBA"/>
</dbReference>